<evidence type="ECO:0000313" key="3">
    <source>
        <dbReference type="Proteomes" id="UP001596106"/>
    </source>
</evidence>
<comment type="caution">
    <text evidence="2">The sequence shown here is derived from an EMBL/GenBank/DDBJ whole genome shotgun (WGS) entry which is preliminary data.</text>
</comment>
<dbReference type="SUPFAM" id="SSF56399">
    <property type="entry name" value="ADP-ribosylation"/>
    <property type="match status" value="1"/>
</dbReference>
<dbReference type="Proteomes" id="UP001596106">
    <property type="component" value="Unassembled WGS sequence"/>
</dbReference>
<feature type="domain" description="ADP ribosyltransferase" evidence="1">
    <location>
        <begin position="17"/>
        <end position="174"/>
    </location>
</feature>
<sequence>MKVNEDFKDSMLRTQKYLKQYKKAENEELAAINIYSSVEYFDLNRWLRHGSKDENEFLGALKRVLSAGLKHMKRYKGTAYRGTDLPADVIADYRKALKDGKPITHLAFTSTSRTSGKEFNGNVKYVIESINGRSIEKLSQFESEQEILFDAGTQFKVLEVSDVGGVTYIRLEELKKK</sequence>
<dbReference type="InterPro" id="IPR003540">
    <property type="entry name" value="ADP-ribosyltransferase"/>
</dbReference>
<dbReference type="Pfam" id="PF03496">
    <property type="entry name" value="ADPrib_exo_Tox"/>
    <property type="match status" value="1"/>
</dbReference>
<dbReference type="PROSITE" id="PS51996">
    <property type="entry name" value="TR_MART"/>
    <property type="match status" value="1"/>
</dbReference>
<dbReference type="Gene3D" id="3.90.176.10">
    <property type="entry name" value="Toxin ADP-ribosyltransferase, Chain A, domain 1"/>
    <property type="match status" value="1"/>
</dbReference>
<keyword evidence="3" id="KW-1185">Reference proteome</keyword>
<dbReference type="RefSeq" id="WP_379842735.1">
    <property type="nucleotide sequence ID" value="NZ_JBHSMA010000001.1"/>
</dbReference>
<reference evidence="3" key="1">
    <citation type="journal article" date="2019" name="Int. J. Syst. Evol. Microbiol.">
        <title>The Global Catalogue of Microorganisms (GCM) 10K type strain sequencing project: providing services to taxonomists for standard genome sequencing and annotation.</title>
        <authorList>
            <consortium name="The Broad Institute Genomics Platform"/>
            <consortium name="The Broad Institute Genome Sequencing Center for Infectious Disease"/>
            <person name="Wu L."/>
            <person name="Ma J."/>
        </authorList>
    </citation>
    <scope>NUCLEOTIDE SEQUENCE [LARGE SCALE GENOMIC DNA]</scope>
    <source>
        <strain evidence="3">CCUG 55250</strain>
    </source>
</reference>
<evidence type="ECO:0000313" key="2">
    <source>
        <dbReference type="EMBL" id="MFC5408019.1"/>
    </source>
</evidence>
<proteinExistence type="predicted"/>
<organism evidence="2 3">
    <name type="scientific">Larkinella bovis</name>
    <dbReference type="NCBI Taxonomy" id="683041"/>
    <lineage>
        <taxon>Bacteria</taxon>
        <taxon>Pseudomonadati</taxon>
        <taxon>Bacteroidota</taxon>
        <taxon>Cytophagia</taxon>
        <taxon>Cytophagales</taxon>
        <taxon>Spirosomataceae</taxon>
        <taxon>Larkinella</taxon>
    </lineage>
</organism>
<evidence type="ECO:0000259" key="1">
    <source>
        <dbReference type="Pfam" id="PF03496"/>
    </source>
</evidence>
<accession>A0ABW0I5C5</accession>
<name>A0ABW0I5C5_9BACT</name>
<gene>
    <name evidence="2" type="ORF">ACFPMF_01770</name>
</gene>
<protein>
    <submittedName>
        <fullName evidence="2">ADP-ribosyltransferase</fullName>
    </submittedName>
</protein>
<dbReference type="EMBL" id="JBHSMA010000001">
    <property type="protein sequence ID" value="MFC5408019.1"/>
    <property type="molecule type" value="Genomic_DNA"/>
</dbReference>